<dbReference type="InterPro" id="IPR029033">
    <property type="entry name" value="His_PPase_superfam"/>
</dbReference>
<evidence type="ECO:0000256" key="3">
    <source>
        <dbReference type="ARBA" id="ARBA00012646"/>
    </source>
</evidence>
<dbReference type="GO" id="GO:0005886">
    <property type="term" value="C:plasma membrane"/>
    <property type="evidence" value="ECO:0007669"/>
    <property type="project" value="TreeGrafter"/>
</dbReference>
<organism evidence="9 10">
    <name type="scientific">Pleurodeles waltl</name>
    <name type="common">Iberian ribbed newt</name>
    <dbReference type="NCBI Taxonomy" id="8319"/>
    <lineage>
        <taxon>Eukaryota</taxon>
        <taxon>Metazoa</taxon>
        <taxon>Chordata</taxon>
        <taxon>Craniata</taxon>
        <taxon>Vertebrata</taxon>
        <taxon>Euteleostomi</taxon>
        <taxon>Amphibia</taxon>
        <taxon>Batrachia</taxon>
        <taxon>Caudata</taxon>
        <taxon>Salamandroidea</taxon>
        <taxon>Salamandridae</taxon>
        <taxon>Pleurodelinae</taxon>
        <taxon>Pleurodeles</taxon>
    </lineage>
</organism>
<dbReference type="PANTHER" id="PTHR11567">
    <property type="entry name" value="ACID PHOSPHATASE-RELATED"/>
    <property type="match status" value="1"/>
</dbReference>
<dbReference type="InterPro" id="IPR033379">
    <property type="entry name" value="Acid_Pase_AS"/>
</dbReference>
<dbReference type="Pfam" id="PF00328">
    <property type="entry name" value="His_Phos_2"/>
    <property type="match status" value="1"/>
</dbReference>
<comment type="similarity">
    <text evidence="2">Belongs to the histidine acid phosphatase family.</text>
</comment>
<keyword evidence="8" id="KW-0812">Transmembrane</keyword>
<comment type="caution">
    <text evidence="9">The sequence shown here is derived from an EMBL/GenBank/DDBJ whole genome shotgun (WGS) entry which is preliminary data.</text>
</comment>
<keyword evidence="8" id="KW-1133">Transmembrane helix</keyword>
<dbReference type="EC" id="3.1.3.2" evidence="3"/>
<dbReference type="SUPFAM" id="SSF53254">
    <property type="entry name" value="Phosphoglycerate mutase-like"/>
    <property type="match status" value="1"/>
</dbReference>
<keyword evidence="4" id="KW-0732">Signal</keyword>
<evidence type="ECO:0000256" key="8">
    <source>
        <dbReference type="SAM" id="Phobius"/>
    </source>
</evidence>
<dbReference type="Proteomes" id="UP001066276">
    <property type="component" value="Chromosome 10"/>
</dbReference>
<evidence type="ECO:0000256" key="6">
    <source>
        <dbReference type="ARBA" id="ARBA00023157"/>
    </source>
</evidence>
<protein>
    <recommendedName>
        <fullName evidence="3">acid phosphatase</fullName>
        <ecNumber evidence="3">3.1.3.2</ecNumber>
    </recommendedName>
</protein>
<comment type="catalytic activity">
    <reaction evidence="1">
        <text>a phosphate monoester + H2O = an alcohol + phosphate</text>
        <dbReference type="Rhea" id="RHEA:15017"/>
        <dbReference type="ChEBI" id="CHEBI:15377"/>
        <dbReference type="ChEBI" id="CHEBI:30879"/>
        <dbReference type="ChEBI" id="CHEBI:43474"/>
        <dbReference type="ChEBI" id="CHEBI:67140"/>
        <dbReference type="EC" id="3.1.3.2"/>
    </reaction>
</comment>
<gene>
    <name evidence="9" type="ORF">NDU88_006713</name>
</gene>
<dbReference type="InterPro" id="IPR000560">
    <property type="entry name" value="His_Pase_clade-2"/>
</dbReference>
<dbReference type="Gene3D" id="3.40.50.1240">
    <property type="entry name" value="Phosphoglycerate mutase-like"/>
    <property type="match status" value="1"/>
</dbReference>
<keyword evidence="5" id="KW-0378">Hydrolase</keyword>
<keyword evidence="10" id="KW-1185">Reference proteome</keyword>
<sequence>MHTEKSFKAVFLKDIFNDTGYSEDMLINEGKLWFVYDTLLCEEIHNLALPMWATPNYRAKLLNISQILVKALFGLYKHEEKSRLQGGVLVDAILKNFTDFSKKPTKRKMIIYSAHDTTLLALQIALNVSNDQLPPYAACHIFELHQEDDGNHSIDMFYHNHTGADPHALLLPDCGTPCTLQRFSDLVTPIIAEDWKKECEDKDGKCTNGAIAGLASALSLMVLINIIQLLFI</sequence>
<evidence type="ECO:0000313" key="9">
    <source>
        <dbReference type="EMBL" id="KAJ1101647.1"/>
    </source>
</evidence>
<dbReference type="InterPro" id="IPR050645">
    <property type="entry name" value="Histidine_acid_phosphatase"/>
</dbReference>
<reference evidence="9" key="1">
    <citation type="journal article" date="2022" name="bioRxiv">
        <title>Sequencing and chromosome-scale assembly of the giantPleurodeles waltlgenome.</title>
        <authorList>
            <person name="Brown T."/>
            <person name="Elewa A."/>
            <person name="Iarovenko S."/>
            <person name="Subramanian E."/>
            <person name="Araus A.J."/>
            <person name="Petzold A."/>
            <person name="Susuki M."/>
            <person name="Suzuki K.-i.T."/>
            <person name="Hayashi T."/>
            <person name="Toyoda A."/>
            <person name="Oliveira C."/>
            <person name="Osipova E."/>
            <person name="Leigh N.D."/>
            <person name="Simon A."/>
            <person name="Yun M.H."/>
        </authorList>
    </citation>
    <scope>NUCLEOTIDE SEQUENCE</scope>
    <source>
        <strain evidence="9">20211129_DDA</strain>
        <tissue evidence="9">Liver</tissue>
    </source>
</reference>
<name>A0AAV7MDU0_PLEWA</name>
<keyword evidence="7" id="KW-0325">Glycoprotein</keyword>
<evidence type="ECO:0000256" key="1">
    <source>
        <dbReference type="ARBA" id="ARBA00000032"/>
    </source>
</evidence>
<dbReference type="AlphaFoldDB" id="A0AAV7MDU0"/>
<evidence type="ECO:0000256" key="5">
    <source>
        <dbReference type="ARBA" id="ARBA00022801"/>
    </source>
</evidence>
<keyword evidence="6" id="KW-1015">Disulfide bond</keyword>
<dbReference type="GO" id="GO:0003993">
    <property type="term" value="F:acid phosphatase activity"/>
    <property type="evidence" value="ECO:0007669"/>
    <property type="project" value="UniProtKB-EC"/>
</dbReference>
<evidence type="ECO:0000313" key="10">
    <source>
        <dbReference type="Proteomes" id="UP001066276"/>
    </source>
</evidence>
<proteinExistence type="inferred from homology"/>
<dbReference type="PANTHER" id="PTHR11567:SF211">
    <property type="entry name" value="PROSTATIC ACID PHOSPHATASE"/>
    <property type="match status" value="1"/>
</dbReference>
<evidence type="ECO:0000256" key="7">
    <source>
        <dbReference type="ARBA" id="ARBA00023180"/>
    </source>
</evidence>
<evidence type="ECO:0000256" key="2">
    <source>
        <dbReference type="ARBA" id="ARBA00005375"/>
    </source>
</evidence>
<accession>A0AAV7MDU0</accession>
<feature type="transmembrane region" description="Helical" evidence="8">
    <location>
        <begin position="209"/>
        <end position="231"/>
    </location>
</feature>
<dbReference type="EMBL" id="JANPWB010000014">
    <property type="protein sequence ID" value="KAJ1101647.1"/>
    <property type="molecule type" value="Genomic_DNA"/>
</dbReference>
<keyword evidence="8" id="KW-0472">Membrane</keyword>
<evidence type="ECO:0000256" key="4">
    <source>
        <dbReference type="ARBA" id="ARBA00022729"/>
    </source>
</evidence>
<dbReference type="CDD" id="cd07061">
    <property type="entry name" value="HP_HAP_like"/>
    <property type="match status" value="1"/>
</dbReference>
<dbReference type="PROSITE" id="PS00778">
    <property type="entry name" value="HIS_ACID_PHOSPHAT_2"/>
    <property type="match status" value="1"/>
</dbReference>